<gene>
    <name evidence="2" type="ORF">NMN56_024380</name>
</gene>
<proteinExistence type="predicted"/>
<sequence>MSLSNSKVTSHHRCLYCFSLPLSPWQDDFFEVHGLKRAHEGYARLGERVPAHCVDCGAERRISISDLTAGIAPCLRCAEDTDPDAIHVVYLMFFRELSAYKIGATSTEARNDRIASHAARGGTLLDQHEVPNREAALTVEAHVLGMVRHHPSVCTERDFPQGGYTETWSDDGPKINLAEVIARLTQGEAPGFDRLRKLRTYFSEAPATIEELVEFRLIETIKVDGLEVHHVGLSESEEQVLRKIRSRRTAQGQEDNRSRVEDSWAG</sequence>
<organism evidence="2 3">
    <name type="scientific">Streptomyces iconiensis</name>
    <dbReference type="NCBI Taxonomy" id="1384038"/>
    <lineage>
        <taxon>Bacteria</taxon>
        <taxon>Bacillati</taxon>
        <taxon>Actinomycetota</taxon>
        <taxon>Actinomycetes</taxon>
        <taxon>Kitasatosporales</taxon>
        <taxon>Streptomycetaceae</taxon>
        <taxon>Streptomyces</taxon>
    </lineage>
</organism>
<protein>
    <recommendedName>
        <fullName evidence="4">GIY-YIG nuclease family protein</fullName>
    </recommendedName>
</protein>
<evidence type="ECO:0000313" key="3">
    <source>
        <dbReference type="Proteomes" id="UP001214441"/>
    </source>
</evidence>
<keyword evidence="3" id="KW-1185">Reference proteome</keyword>
<accession>A0ABT7A125</accession>
<dbReference type="EMBL" id="JANCPR020000026">
    <property type="protein sequence ID" value="MDJ1135038.1"/>
    <property type="molecule type" value="Genomic_DNA"/>
</dbReference>
<evidence type="ECO:0008006" key="4">
    <source>
        <dbReference type="Google" id="ProtNLM"/>
    </source>
</evidence>
<evidence type="ECO:0000256" key="1">
    <source>
        <dbReference type="SAM" id="MobiDB-lite"/>
    </source>
</evidence>
<evidence type="ECO:0000313" key="2">
    <source>
        <dbReference type="EMBL" id="MDJ1135038.1"/>
    </source>
</evidence>
<dbReference type="Proteomes" id="UP001214441">
    <property type="component" value="Unassembled WGS sequence"/>
</dbReference>
<name>A0ABT7A125_9ACTN</name>
<dbReference type="RefSeq" id="WP_274043359.1">
    <property type="nucleotide sequence ID" value="NZ_JANCPR020000026.1"/>
</dbReference>
<comment type="caution">
    <text evidence="2">The sequence shown here is derived from an EMBL/GenBank/DDBJ whole genome shotgun (WGS) entry which is preliminary data.</text>
</comment>
<reference evidence="2 3" key="1">
    <citation type="submission" date="2023-05" db="EMBL/GenBank/DDBJ databases">
        <title>Streptantibioticus silvisoli sp. nov., acidotolerant actinomycetes 1 from pine litter.</title>
        <authorList>
            <person name="Swiecimska M."/>
            <person name="Golinska P."/>
            <person name="Sangal V."/>
            <person name="Wachnowicz B."/>
            <person name="Goodfellow M."/>
        </authorList>
    </citation>
    <scope>NUCLEOTIDE SEQUENCE [LARGE SCALE GENOMIC DNA]</scope>
    <source>
        <strain evidence="2 3">DSM 42109</strain>
    </source>
</reference>
<feature type="region of interest" description="Disordered" evidence="1">
    <location>
        <begin position="246"/>
        <end position="266"/>
    </location>
</feature>
<feature type="compositionally biased region" description="Basic and acidic residues" evidence="1">
    <location>
        <begin position="254"/>
        <end position="266"/>
    </location>
</feature>